<keyword evidence="3" id="KW-1185">Reference proteome</keyword>
<accession>A0A7J6DN00</accession>
<feature type="transmembrane region" description="Helical" evidence="1">
    <location>
        <begin position="154"/>
        <end position="179"/>
    </location>
</feature>
<protein>
    <recommendedName>
        <fullName evidence="4">Transmembrane protein</fullName>
    </recommendedName>
</protein>
<evidence type="ECO:0000256" key="1">
    <source>
        <dbReference type="SAM" id="Phobius"/>
    </source>
</evidence>
<keyword evidence="1" id="KW-1133">Transmembrane helix</keyword>
<organism evidence="2 3">
    <name type="scientific">Cannabis sativa</name>
    <name type="common">Hemp</name>
    <name type="synonym">Marijuana</name>
    <dbReference type="NCBI Taxonomy" id="3483"/>
    <lineage>
        <taxon>Eukaryota</taxon>
        <taxon>Viridiplantae</taxon>
        <taxon>Streptophyta</taxon>
        <taxon>Embryophyta</taxon>
        <taxon>Tracheophyta</taxon>
        <taxon>Spermatophyta</taxon>
        <taxon>Magnoliopsida</taxon>
        <taxon>eudicotyledons</taxon>
        <taxon>Gunneridae</taxon>
        <taxon>Pentapetalae</taxon>
        <taxon>rosids</taxon>
        <taxon>fabids</taxon>
        <taxon>Rosales</taxon>
        <taxon>Cannabaceae</taxon>
        <taxon>Cannabis</taxon>
    </lineage>
</organism>
<dbReference type="EMBL" id="JAATIQ010000806">
    <property type="protein sequence ID" value="KAF4347463.1"/>
    <property type="molecule type" value="Genomic_DNA"/>
</dbReference>
<keyword evidence="1" id="KW-0472">Membrane</keyword>
<evidence type="ECO:0000313" key="3">
    <source>
        <dbReference type="Proteomes" id="UP000583929"/>
    </source>
</evidence>
<dbReference type="Proteomes" id="UP000583929">
    <property type="component" value="Unassembled WGS sequence"/>
</dbReference>
<reference evidence="2 3" key="1">
    <citation type="journal article" date="2020" name="bioRxiv">
        <title>Sequence and annotation of 42 cannabis genomes reveals extensive copy number variation in cannabinoid synthesis and pathogen resistance genes.</title>
        <authorList>
            <person name="Mckernan K.J."/>
            <person name="Helbert Y."/>
            <person name="Kane L.T."/>
            <person name="Ebling H."/>
            <person name="Zhang L."/>
            <person name="Liu B."/>
            <person name="Eaton Z."/>
            <person name="Mclaughlin S."/>
            <person name="Kingan S."/>
            <person name="Baybayan P."/>
            <person name="Concepcion G."/>
            <person name="Jordan M."/>
            <person name="Riva A."/>
            <person name="Barbazuk W."/>
            <person name="Harkins T."/>
        </authorList>
    </citation>
    <scope>NUCLEOTIDE SEQUENCE [LARGE SCALE GENOMIC DNA]</scope>
    <source>
        <strain evidence="3">cv. Jamaican Lion 4</strain>
        <tissue evidence="2">Leaf</tissue>
    </source>
</reference>
<name>A0A7J6DN00_CANSA</name>
<gene>
    <name evidence="2" type="ORF">G4B88_021459</name>
</gene>
<evidence type="ECO:0008006" key="4">
    <source>
        <dbReference type="Google" id="ProtNLM"/>
    </source>
</evidence>
<proteinExistence type="predicted"/>
<feature type="transmembrane region" description="Helical" evidence="1">
    <location>
        <begin position="51"/>
        <end position="70"/>
    </location>
</feature>
<feature type="transmembrane region" description="Helical" evidence="1">
    <location>
        <begin position="12"/>
        <end position="30"/>
    </location>
</feature>
<keyword evidence="1" id="KW-0812">Transmembrane</keyword>
<dbReference type="AlphaFoldDB" id="A0A7J6DN00"/>
<evidence type="ECO:0000313" key="2">
    <source>
        <dbReference type="EMBL" id="KAF4347463.1"/>
    </source>
</evidence>
<sequence>MLLSAWNPPSEWGNYSTSFSFCFFIPFFCLDSFFEAIRMFPFHTHSHSHNTIVVIIFHIYIYVLLVGKIVDSIWLFSIVRHNGSKTGGHLLCGMEGTEDTPNMIDISKIIYKSILLQLELLKVGEEYPQITFLEFRDEPVKSVVSPTSSIRWDFVFVVDLVSLIIVLFIDKIPSLVLLIKKNHLIFDMDNNQMLDPNSVVLNDINKKKLSKNRETPNKNMDGFLDFMILHSPPPTLTTHHHHHNKFFTSKPHLKKLEQKSNQNKQQTQILNIHKKKKNHSNDHGLKRLIFVCELKEFLVVDIL</sequence>
<comment type="caution">
    <text evidence="2">The sequence shown here is derived from an EMBL/GenBank/DDBJ whole genome shotgun (WGS) entry which is preliminary data.</text>
</comment>